<reference evidence="2 3" key="1">
    <citation type="submission" date="2019-03" db="EMBL/GenBank/DDBJ databases">
        <title>Deep-cultivation of Planctomycetes and their phenomic and genomic characterization uncovers novel biology.</title>
        <authorList>
            <person name="Wiegand S."/>
            <person name="Jogler M."/>
            <person name="Boedeker C."/>
            <person name="Pinto D."/>
            <person name="Vollmers J."/>
            <person name="Rivas-Marin E."/>
            <person name="Kohn T."/>
            <person name="Peeters S.H."/>
            <person name="Heuer A."/>
            <person name="Rast P."/>
            <person name="Oberbeckmann S."/>
            <person name="Bunk B."/>
            <person name="Jeske O."/>
            <person name="Meyerdierks A."/>
            <person name="Storesund J.E."/>
            <person name="Kallscheuer N."/>
            <person name="Luecker S."/>
            <person name="Lage O.M."/>
            <person name="Pohl T."/>
            <person name="Merkel B.J."/>
            <person name="Hornburger P."/>
            <person name="Mueller R.-W."/>
            <person name="Bruemmer F."/>
            <person name="Labrenz M."/>
            <person name="Spormann A.M."/>
            <person name="Op den Camp H."/>
            <person name="Overmann J."/>
            <person name="Amann R."/>
            <person name="Jetten M.S.M."/>
            <person name="Mascher T."/>
            <person name="Medema M.H."/>
            <person name="Devos D.P."/>
            <person name="Kaster A.-K."/>
            <person name="Ovreas L."/>
            <person name="Rohde M."/>
            <person name="Galperin M.Y."/>
            <person name="Jogler C."/>
        </authorList>
    </citation>
    <scope>NUCLEOTIDE SEQUENCE [LARGE SCALE GENOMIC DNA]</scope>
    <source>
        <strain evidence="2 3">V144</strain>
    </source>
</reference>
<evidence type="ECO:0000313" key="3">
    <source>
        <dbReference type="Proteomes" id="UP000318704"/>
    </source>
</evidence>
<dbReference type="EMBL" id="CP037920">
    <property type="protein sequence ID" value="QDT96419.1"/>
    <property type="molecule type" value="Genomic_DNA"/>
</dbReference>
<organism evidence="2 3">
    <name type="scientific">Gimesia aquarii</name>
    <dbReference type="NCBI Taxonomy" id="2527964"/>
    <lineage>
        <taxon>Bacteria</taxon>
        <taxon>Pseudomonadati</taxon>
        <taxon>Planctomycetota</taxon>
        <taxon>Planctomycetia</taxon>
        <taxon>Planctomycetales</taxon>
        <taxon>Planctomycetaceae</taxon>
        <taxon>Gimesia</taxon>
    </lineage>
</organism>
<protein>
    <submittedName>
        <fullName evidence="2">Uncharacterized protein</fullName>
    </submittedName>
</protein>
<keyword evidence="1" id="KW-0472">Membrane</keyword>
<evidence type="ECO:0000256" key="1">
    <source>
        <dbReference type="SAM" id="Phobius"/>
    </source>
</evidence>
<keyword evidence="1" id="KW-1133">Transmembrane helix</keyword>
<accession>A0A517VTW8</accession>
<evidence type="ECO:0000313" key="2">
    <source>
        <dbReference type="EMBL" id="QDT96419.1"/>
    </source>
</evidence>
<sequence>MINQMIWMRLLHTLSITAMTGIWFLWLSSLALSDPMTRSSHIEEYSILISTTLFGGIGLFIGFIVGLVTWDQVVIKYQLDERTVALSYVVFTLVGLLVCSILKSVIY</sequence>
<feature type="transmembrane region" description="Helical" evidence="1">
    <location>
        <begin position="85"/>
        <end position="106"/>
    </location>
</feature>
<proteinExistence type="predicted"/>
<dbReference type="AlphaFoldDB" id="A0A517VTW8"/>
<dbReference type="Proteomes" id="UP000318704">
    <property type="component" value="Chromosome"/>
</dbReference>
<keyword evidence="1" id="KW-0812">Transmembrane</keyword>
<feature type="transmembrane region" description="Helical" evidence="1">
    <location>
        <begin position="47"/>
        <end position="70"/>
    </location>
</feature>
<name>A0A517VTW8_9PLAN</name>
<dbReference type="RefSeq" id="WP_144984498.1">
    <property type="nucleotide sequence ID" value="NZ_CP037920.1"/>
</dbReference>
<gene>
    <name evidence="2" type="ORF">V144x_18740</name>
</gene>
<dbReference type="KEGG" id="gaw:V144x_18740"/>
<feature type="transmembrane region" description="Helical" evidence="1">
    <location>
        <begin position="6"/>
        <end position="26"/>
    </location>
</feature>